<accession>A0A8I2ZBE7</accession>
<comment type="caution">
    <text evidence="1">The sequence shown here is derived from an EMBL/GenBank/DDBJ whole genome shotgun (WGS) entry which is preliminary data.</text>
</comment>
<evidence type="ECO:0000313" key="1">
    <source>
        <dbReference type="EMBL" id="KAG7125694.1"/>
    </source>
</evidence>
<sequence>MCLLNRSSSTAHETGLYTHRCFQTSSEAFIRPAIGLAAPVHNQTPKSHRGMLNKQLSSLDELAHGQTRVQPAHPAKL</sequence>
<name>A0A8I2ZBE7_VERLO</name>
<dbReference type="Proteomes" id="UP000689129">
    <property type="component" value="Unassembled WGS sequence"/>
</dbReference>
<evidence type="ECO:0000313" key="2">
    <source>
        <dbReference type="Proteomes" id="UP000689129"/>
    </source>
</evidence>
<dbReference type="EMBL" id="JAEMWZ010000308">
    <property type="protein sequence ID" value="KAG7125694.1"/>
    <property type="molecule type" value="Genomic_DNA"/>
</dbReference>
<organism evidence="1 2">
    <name type="scientific">Verticillium longisporum</name>
    <name type="common">Verticillium dahliae var. longisporum</name>
    <dbReference type="NCBI Taxonomy" id="100787"/>
    <lineage>
        <taxon>Eukaryota</taxon>
        <taxon>Fungi</taxon>
        <taxon>Dikarya</taxon>
        <taxon>Ascomycota</taxon>
        <taxon>Pezizomycotina</taxon>
        <taxon>Sordariomycetes</taxon>
        <taxon>Hypocreomycetidae</taxon>
        <taxon>Glomerellales</taxon>
        <taxon>Plectosphaerellaceae</taxon>
        <taxon>Verticillium</taxon>
    </lineage>
</organism>
<proteinExistence type="predicted"/>
<reference evidence="1" key="1">
    <citation type="journal article" date="2021" name="Mol. Plant Pathol.">
        <title>A 20-kb lineage-specific genomic region tames virulence in pathogenic amphidiploid Verticillium longisporum.</title>
        <authorList>
            <person name="Harting R."/>
            <person name="Starke J."/>
            <person name="Kusch H."/>
            <person name="Poggeler S."/>
            <person name="Maurus I."/>
            <person name="Schluter R."/>
            <person name="Landesfeind M."/>
            <person name="Bulla I."/>
            <person name="Nowrousian M."/>
            <person name="de Jonge R."/>
            <person name="Stahlhut G."/>
            <person name="Hoff K.J."/>
            <person name="Asshauer K.P."/>
            <person name="Thurmer A."/>
            <person name="Stanke M."/>
            <person name="Daniel R."/>
            <person name="Morgenstern B."/>
            <person name="Thomma B.P.H.J."/>
            <person name="Kronstad J.W."/>
            <person name="Braus-Stromeyer S.A."/>
            <person name="Braus G.H."/>
        </authorList>
    </citation>
    <scope>NUCLEOTIDE SEQUENCE</scope>
    <source>
        <strain evidence="1">Vl32</strain>
    </source>
</reference>
<protein>
    <submittedName>
        <fullName evidence="1">Uncharacterized protein</fullName>
    </submittedName>
</protein>
<dbReference type="AlphaFoldDB" id="A0A8I2ZBE7"/>
<gene>
    <name evidence="1" type="ORF">HYQ45_013000</name>
</gene>